<accession>A0A1T4XBN1</accession>
<dbReference type="GO" id="GO:0003729">
    <property type="term" value="F:mRNA binding"/>
    <property type="evidence" value="ECO:0007669"/>
    <property type="project" value="InterPro"/>
</dbReference>
<dbReference type="Proteomes" id="UP000190460">
    <property type="component" value="Unassembled WGS sequence"/>
</dbReference>
<reference evidence="2" key="1">
    <citation type="submission" date="2017-02" db="EMBL/GenBank/DDBJ databases">
        <authorList>
            <person name="Varghese N."/>
            <person name="Submissions S."/>
        </authorList>
    </citation>
    <scope>NUCLEOTIDE SEQUENCE [LARGE SCALE GENOMIC DNA]</scope>
    <source>
        <strain evidence="2">ATCC 49788</strain>
    </source>
</reference>
<dbReference type="RefSeq" id="WP_234975882.1">
    <property type="nucleotide sequence ID" value="NZ_FUYB01000014.1"/>
</dbReference>
<dbReference type="AlphaFoldDB" id="A0A1T4XBN1"/>
<name>A0A1T4XBN1_9GAMM</name>
<gene>
    <name evidence="1" type="ORF">SAMN02745130_02732</name>
</gene>
<sequence>MSSAVTKLEKLLEKIRNVDSKWTWNELCALLVKLGYTQEEGAGSRVKFDNGNALDLINLHRPHPSNEVKAYVIRQVREKLEKGGML</sequence>
<dbReference type="SUPFAM" id="SSF54786">
    <property type="entry name" value="YcfA/nrd intein domain"/>
    <property type="match status" value="1"/>
</dbReference>
<proteinExistence type="predicted"/>
<dbReference type="Pfam" id="PF07927">
    <property type="entry name" value="HicA_toxin"/>
    <property type="match status" value="1"/>
</dbReference>
<organism evidence="1 2">
    <name type="scientific">Thiothrix eikelboomii</name>
    <dbReference type="NCBI Taxonomy" id="92487"/>
    <lineage>
        <taxon>Bacteria</taxon>
        <taxon>Pseudomonadati</taxon>
        <taxon>Pseudomonadota</taxon>
        <taxon>Gammaproteobacteria</taxon>
        <taxon>Thiotrichales</taxon>
        <taxon>Thiotrichaceae</taxon>
        <taxon>Thiothrix</taxon>
    </lineage>
</organism>
<keyword evidence="2" id="KW-1185">Reference proteome</keyword>
<evidence type="ECO:0000313" key="2">
    <source>
        <dbReference type="Proteomes" id="UP000190460"/>
    </source>
</evidence>
<evidence type="ECO:0000313" key="1">
    <source>
        <dbReference type="EMBL" id="SKA86585.1"/>
    </source>
</evidence>
<dbReference type="EMBL" id="FUYB01000014">
    <property type="protein sequence ID" value="SKA86585.1"/>
    <property type="molecule type" value="Genomic_DNA"/>
</dbReference>
<dbReference type="InterPro" id="IPR012933">
    <property type="entry name" value="HicA_mRNA_interferase"/>
</dbReference>
<dbReference type="STRING" id="92487.SAMN02745130_02732"/>
<protein>
    <submittedName>
        <fullName evidence="1">HicA toxin of toxin-antitoxin</fullName>
    </submittedName>
</protein>